<name>A0A9Q4KN31_9EURY</name>
<feature type="transmembrane region" description="Helical" evidence="1">
    <location>
        <begin position="9"/>
        <end position="29"/>
    </location>
</feature>
<dbReference type="AlphaFoldDB" id="A0A9Q4KN31"/>
<dbReference type="Pfam" id="PF01944">
    <property type="entry name" value="SpoIIM"/>
    <property type="match status" value="1"/>
</dbReference>
<dbReference type="Proteomes" id="UP001143747">
    <property type="component" value="Unassembled WGS sequence"/>
</dbReference>
<keyword evidence="1" id="KW-0472">Membrane</keyword>
<evidence type="ECO:0000313" key="3">
    <source>
        <dbReference type="Proteomes" id="UP001143747"/>
    </source>
</evidence>
<dbReference type="EMBL" id="JAKELO010000001">
    <property type="protein sequence ID" value="MDE4907070.1"/>
    <property type="molecule type" value="Genomic_DNA"/>
</dbReference>
<feature type="transmembrane region" description="Helical" evidence="1">
    <location>
        <begin position="108"/>
        <end position="136"/>
    </location>
</feature>
<proteinExistence type="predicted"/>
<evidence type="ECO:0000256" key="1">
    <source>
        <dbReference type="SAM" id="Phobius"/>
    </source>
</evidence>
<protein>
    <submittedName>
        <fullName evidence="2">Stage II sporulation protein M</fullName>
    </submittedName>
</protein>
<dbReference type="InterPro" id="IPR002798">
    <property type="entry name" value="SpoIIM-like"/>
</dbReference>
<dbReference type="PANTHER" id="PTHR35337">
    <property type="entry name" value="SLR1478 PROTEIN"/>
    <property type="match status" value="1"/>
</dbReference>
<feature type="transmembrane region" description="Helical" evidence="1">
    <location>
        <begin position="71"/>
        <end position="96"/>
    </location>
</feature>
<organism evidence="2 3">
    <name type="scientific">Methanogenium marinum</name>
    <dbReference type="NCBI Taxonomy" id="348610"/>
    <lineage>
        <taxon>Archaea</taxon>
        <taxon>Methanobacteriati</taxon>
        <taxon>Methanobacteriota</taxon>
        <taxon>Stenosarchaea group</taxon>
        <taxon>Methanomicrobia</taxon>
        <taxon>Methanomicrobiales</taxon>
        <taxon>Methanomicrobiaceae</taxon>
        <taxon>Methanogenium</taxon>
    </lineage>
</organism>
<reference evidence="2" key="1">
    <citation type="submission" date="2022-01" db="EMBL/GenBank/DDBJ databases">
        <title>Draft genome of Methanogenium marinum DSM 15558.</title>
        <authorList>
            <person name="Chen S.-C."/>
            <person name="You Y.-T."/>
        </authorList>
    </citation>
    <scope>NUCLEOTIDE SEQUENCE</scope>
    <source>
        <strain evidence="2">DSM 15558</strain>
    </source>
</reference>
<accession>A0A9Q4KN31</accession>
<dbReference type="PANTHER" id="PTHR35337:SF1">
    <property type="entry name" value="SLR1478 PROTEIN"/>
    <property type="match status" value="1"/>
</dbReference>
<keyword evidence="1" id="KW-1133">Transmembrane helix</keyword>
<sequence>MFDGSYRTAAIITVGILILTGVLGAFAVYSDKSIGEELISLMNEEVFKNIESENPAVVAVNIFANNAETSIILFIGGASFGLITLLILSMNGIIIGMVVEYVRQEQGLYVILAGVLPHGIFEIPALVLAGMFGLLLGEELWKELHGTGDAISAAQQYGKRFLGYVLPLLGIAAIIEGFITPEIIQLFI</sequence>
<comment type="caution">
    <text evidence="2">The sequence shown here is derived from an EMBL/GenBank/DDBJ whole genome shotgun (WGS) entry which is preliminary data.</text>
</comment>
<feature type="transmembrane region" description="Helical" evidence="1">
    <location>
        <begin position="161"/>
        <end position="179"/>
    </location>
</feature>
<evidence type="ECO:0000313" key="2">
    <source>
        <dbReference type="EMBL" id="MDE4907070.1"/>
    </source>
</evidence>
<gene>
    <name evidence="2" type="ORF">L0665_00310</name>
</gene>
<dbReference type="RefSeq" id="WP_274923729.1">
    <property type="nucleotide sequence ID" value="NZ_JAKELO010000001.1"/>
</dbReference>
<keyword evidence="3" id="KW-1185">Reference proteome</keyword>
<keyword evidence="1" id="KW-0812">Transmembrane</keyword>